<dbReference type="SUPFAM" id="SSF57903">
    <property type="entry name" value="FYVE/PHD zinc finger"/>
    <property type="match status" value="1"/>
</dbReference>
<comment type="caution">
    <text evidence="7">The sequence shown here is derived from an EMBL/GenBank/DDBJ whole genome shotgun (WGS) entry which is preliminary data.</text>
</comment>
<name>A0ABP0GBQ0_CLALP</name>
<evidence type="ECO:0000256" key="3">
    <source>
        <dbReference type="ARBA" id="ARBA00022833"/>
    </source>
</evidence>
<keyword evidence="5" id="KW-0812">Transmembrane</keyword>
<reference evidence="7 8" key="1">
    <citation type="submission" date="2024-02" db="EMBL/GenBank/DDBJ databases">
        <authorList>
            <person name="Daric V."/>
            <person name="Darras S."/>
        </authorList>
    </citation>
    <scope>NUCLEOTIDE SEQUENCE [LARGE SCALE GENOMIC DNA]</scope>
</reference>
<feature type="domain" description="Zinc finger PHD-type" evidence="6">
    <location>
        <begin position="302"/>
        <end position="350"/>
    </location>
</feature>
<feature type="transmembrane region" description="Helical" evidence="5">
    <location>
        <begin position="39"/>
        <end position="59"/>
    </location>
</feature>
<keyword evidence="5" id="KW-1133">Transmembrane helix</keyword>
<keyword evidence="1" id="KW-0479">Metal-binding</keyword>
<dbReference type="InterPro" id="IPR011011">
    <property type="entry name" value="Znf_FYVE_PHD"/>
</dbReference>
<dbReference type="Gene3D" id="3.30.40.10">
    <property type="entry name" value="Zinc/RING finger domain, C3HC4 (zinc finger)"/>
    <property type="match status" value="1"/>
</dbReference>
<evidence type="ECO:0000313" key="7">
    <source>
        <dbReference type="EMBL" id="CAK8689227.1"/>
    </source>
</evidence>
<keyword evidence="3" id="KW-0862">Zinc</keyword>
<evidence type="ECO:0000256" key="2">
    <source>
        <dbReference type="ARBA" id="ARBA00022771"/>
    </source>
</evidence>
<proteinExistence type="predicted"/>
<dbReference type="InterPro" id="IPR013083">
    <property type="entry name" value="Znf_RING/FYVE/PHD"/>
</dbReference>
<dbReference type="SMART" id="SM00249">
    <property type="entry name" value="PHD"/>
    <property type="match status" value="1"/>
</dbReference>
<evidence type="ECO:0000256" key="5">
    <source>
        <dbReference type="SAM" id="Phobius"/>
    </source>
</evidence>
<keyword evidence="5" id="KW-0472">Membrane</keyword>
<evidence type="ECO:0000256" key="4">
    <source>
        <dbReference type="SAM" id="MobiDB-lite"/>
    </source>
</evidence>
<keyword evidence="2" id="KW-0863">Zinc-finger</keyword>
<keyword evidence="8" id="KW-1185">Reference proteome</keyword>
<evidence type="ECO:0000256" key="1">
    <source>
        <dbReference type="ARBA" id="ARBA00022723"/>
    </source>
</evidence>
<dbReference type="Pfam" id="PF00628">
    <property type="entry name" value="PHD"/>
    <property type="match status" value="1"/>
</dbReference>
<feature type="compositionally biased region" description="Basic and acidic residues" evidence="4">
    <location>
        <begin position="451"/>
        <end position="462"/>
    </location>
</feature>
<evidence type="ECO:0000259" key="6">
    <source>
        <dbReference type="SMART" id="SM00249"/>
    </source>
</evidence>
<feature type="region of interest" description="Disordered" evidence="4">
    <location>
        <begin position="437"/>
        <end position="462"/>
    </location>
</feature>
<dbReference type="InterPro" id="IPR001965">
    <property type="entry name" value="Znf_PHD"/>
</dbReference>
<dbReference type="EMBL" id="CAWYQH010000108">
    <property type="protein sequence ID" value="CAK8689227.1"/>
    <property type="molecule type" value="Genomic_DNA"/>
</dbReference>
<evidence type="ECO:0000313" key="8">
    <source>
        <dbReference type="Proteomes" id="UP001642483"/>
    </source>
</evidence>
<organism evidence="7 8">
    <name type="scientific">Clavelina lepadiformis</name>
    <name type="common">Light-bulb sea squirt</name>
    <name type="synonym">Ascidia lepadiformis</name>
    <dbReference type="NCBI Taxonomy" id="159417"/>
    <lineage>
        <taxon>Eukaryota</taxon>
        <taxon>Metazoa</taxon>
        <taxon>Chordata</taxon>
        <taxon>Tunicata</taxon>
        <taxon>Ascidiacea</taxon>
        <taxon>Aplousobranchia</taxon>
        <taxon>Clavelinidae</taxon>
        <taxon>Clavelina</taxon>
    </lineage>
</organism>
<sequence length="623" mass="72010">MATLKSIHIDRKVSKFIKTRQILKEDLLLFKMATLKSNFLFLIYIFLISGLLNSSYHVWQKEYPKRCREICNVFIWKQLHDVTDVLCADVAGGTPPTTTTIAKSIAVYFSENGIKKFPQKIYRDRFLAKYGYWKNHEERDKLLQEYYTSNIETIQKLLKMETRVQQEVYCTGSSFHFTFNKSHHKLAEQIMIMLDSFPNDSLPSSCIKSYLKKSKCKISVQRIKRFRLEWTRNTKLRESVLKHYNDLITTNTLPYSELNTSSFPKEDDSREQNSIENLVKLPVFFKTQCSDRLSGTISPKLYCFCNKPDNYELYVFCEGCNQWLHPKCVFPDGSLALKLTRQEWESSRCVCKGTIINDTETTPTFFHLDSAPNNTPTQSPNTLKDVIPTINSTINGETSQNILNESSSEKLNEANLQEIQLSASNISISSYDALLSSSSNESDTDVPQPKTTEDPVQETRDKALSDETLQSLGRYCDNLTTMEKKRKTNIDLSGTKFTITTDEWNTMIKDRGDHRFGSDYYVYIVLRRLRKKYDGCVPCIRNHYLRSKCGVMNIKAADNRYYEGYVTVYCSHCSSCKCSMQGKIKFYSLVDKIEAELQISGERNHLSGCIQSRPVRGEIRKKY</sequence>
<gene>
    <name evidence="7" type="ORF">CVLEPA_LOCUS21182</name>
</gene>
<protein>
    <recommendedName>
        <fullName evidence="6">Zinc finger PHD-type domain-containing protein</fullName>
    </recommendedName>
</protein>
<dbReference type="Proteomes" id="UP001642483">
    <property type="component" value="Unassembled WGS sequence"/>
</dbReference>
<accession>A0ABP0GBQ0</accession>
<dbReference type="InterPro" id="IPR019787">
    <property type="entry name" value="Znf_PHD-finger"/>
</dbReference>